<reference evidence="3 4" key="1">
    <citation type="submission" date="2020-08" db="EMBL/GenBank/DDBJ databases">
        <authorList>
            <person name="Liu C."/>
            <person name="Sun Q."/>
        </authorList>
    </citation>
    <scope>NUCLEOTIDE SEQUENCE [LARGE SCALE GENOMIC DNA]</scope>
    <source>
        <strain evidence="3 4">NSJ-4</strain>
    </source>
</reference>
<dbReference type="AlphaFoldDB" id="A0A7G9FNR1"/>
<dbReference type="Proteomes" id="UP000515819">
    <property type="component" value="Chromosome"/>
</dbReference>
<evidence type="ECO:0000256" key="1">
    <source>
        <dbReference type="ARBA" id="ARBA00003238"/>
    </source>
</evidence>
<organism evidence="3 4">
    <name type="scientific">Wujia chipingensis</name>
    <dbReference type="NCBI Taxonomy" id="2763670"/>
    <lineage>
        <taxon>Bacteria</taxon>
        <taxon>Bacillati</taxon>
        <taxon>Bacillota</taxon>
        <taxon>Clostridia</taxon>
        <taxon>Lachnospirales</taxon>
        <taxon>Lachnospiraceae</taxon>
        <taxon>Wujia</taxon>
    </lineage>
</organism>
<dbReference type="EMBL" id="CP060632">
    <property type="protein sequence ID" value="QNM00193.1"/>
    <property type="molecule type" value="Genomic_DNA"/>
</dbReference>
<comment type="function">
    <text evidence="1">May bind long-chain fatty acids, such as palmitate, and may play a role in lipid transport or fatty acid metabolism.</text>
</comment>
<evidence type="ECO:0000313" key="3">
    <source>
        <dbReference type="EMBL" id="QNM00193.1"/>
    </source>
</evidence>
<dbReference type="Gene3D" id="3.30.1180.10">
    <property type="match status" value="1"/>
</dbReference>
<protein>
    <submittedName>
        <fullName evidence="3">DegV family protein</fullName>
    </submittedName>
</protein>
<dbReference type="InterPro" id="IPR003797">
    <property type="entry name" value="DegV"/>
</dbReference>
<proteinExistence type="predicted"/>
<dbReference type="InterPro" id="IPR043168">
    <property type="entry name" value="DegV_C"/>
</dbReference>
<dbReference type="KEGG" id="wcp:H9Q76_02555"/>
<dbReference type="Gene3D" id="2.20.28.50">
    <property type="entry name" value="degv family protein"/>
    <property type="match status" value="1"/>
</dbReference>
<evidence type="ECO:0000313" key="4">
    <source>
        <dbReference type="Proteomes" id="UP000515819"/>
    </source>
</evidence>
<dbReference type="PROSITE" id="PS51482">
    <property type="entry name" value="DEGV"/>
    <property type="match status" value="1"/>
</dbReference>
<name>A0A7G9FNR1_9FIRM</name>
<dbReference type="PANTHER" id="PTHR33434:SF3">
    <property type="entry name" value="DEGV DOMAIN-CONTAINING PROTEIN YITS"/>
    <property type="match status" value="1"/>
</dbReference>
<dbReference type="PANTHER" id="PTHR33434">
    <property type="entry name" value="DEGV DOMAIN-CONTAINING PROTEIN DR_1986-RELATED"/>
    <property type="match status" value="1"/>
</dbReference>
<dbReference type="Gene3D" id="3.40.50.10440">
    <property type="entry name" value="Dihydroxyacetone kinase, domain 1"/>
    <property type="match status" value="1"/>
</dbReference>
<dbReference type="RefSeq" id="WP_249321522.1">
    <property type="nucleotide sequence ID" value="NZ_CP060632.1"/>
</dbReference>
<dbReference type="GO" id="GO:0008289">
    <property type="term" value="F:lipid binding"/>
    <property type="evidence" value="ECO:0007669"/>
    <property type="project" value="UniProtKB-KW"/>
</dbReference>
<keyword evidence="4" id="KW-1185">Reference proteome</keyword>
<keyword evidence="2" id="KW-0446">Lipid-binding</keyword>
<dbReference type="InterPro" id="IPR050270">
    <property type="entry name" value="DegV_domain_contain"/>
</dbReference>
<accession>A0A7G9FNR1</accession>
<gene>
    <name evidence="3" type="ORF">H9Q76_02555</name>
</gene>
<evidence type="ECO:0000256" key="2">
    <source>
        <dbReference type="ARBA" id="ARBA00023121"/>
    </source>
</evidence>
<dbReference type="SUPFAM" id="SSF82549">
    <property type="entry name" value="DAK1/DegV-like"/>
    <property type="match status" value="1"/>
</dbReference>
<sequence>MENYVISCCSTADLSKEHFDAIDVKYICFHFELDGKQYEDNLGVSIPFDEFYSRMANGADTKTSQVNAEEFEEYFRPFLEQGLDILHVSLSSGISGVINSANIAKETLQEEFPDRKIYVVDSLAASSGYGLLMDKLSELRAHGKTIDEVRDFVEEHKLNLNHWFFTSDLTFFIKGGRVTKTAGFIGSVLNICPLLNVDYEGKLIPRYKIRTKKKVIQAIVDRMEECAEDGLDYSGKCYISQSACYDDARAVADLIEAKFPKLNGKVEINHIGTTIGSHTGPGTVALFFWGKKRVD</sequence>
<dbReference type="NCBIfam" id="TIGR00762">
    <property type="entry name" value="DegV"/>
    <property type="match status" value="1"/>
</dbReference>
<dbReference type="Pfam" id="PF02645">
    <property type="entry name" value="DegV"/>
    <property type="match status" value="1"/>
</dbReference>